<accession>A0ABQ5M9Q5</accession>
<gene>
    <name evidence="2" type="ORF">LAD12857_36140</name>
</gene>
<comment type="caution">
    <text evidence="2">The sequence shown here is derived from an EMBL/GenBank/DDBJ whole genome shotgun (WGS) entry which is preliminary data.</text>
</comment>
<sequence length="77" mass="8399">MHVLILCEQAGHVSSIPFTSCLIVPYNTVQLRKGGYFIWDVSGVVEIIAVVMATIIAAAIAMVMVTTTVMMWNAQSR</sequence>
<keyword evidence="3" id="KW-1185">Reference proteome</keyword>
<proteinExistence type="predicted"/>
<name>A0ABQ5M9Q5_9FIRM</name>
<evidence type="ECO:0000313" key="2">
    <source>
        <dbReference type="EMBL" id="GLB31691.1"/>
    </source>
</evidence>
<protein>
    <submittedName>
        <fullName evidence="2">Uncharacterized protein</fullName>
    </submittedName>
</protein>
<reference evidence="2 3" key="1">
    <citation type="journal article" date="2024" name="Int. J. Syst. Evol. Microbiol.">
        <title>Lacrimispora brassicae sp. nov. isolated from fermented cabbage, and proposal of Clostridium indicum Gundawar et al. 2019 and Clostridium methoxybenzovorans Mechichi et al. 1999 as heterotypic synonyms of Lacrimispora amygdalina (Parshina et al. 2003) Haas and Blanchard 2020 and Lacrimispora indolis (McClung and McCoy 1957) Haas and Blanchard 2020, respectively.</title>
        <authorList>
            <person name="Kobayashi H."/>
            <person name="Tanizawa Y."/>
            <person name="Sakamoto M."/>
            <person name="Ohkuma M."/>
            <person name="Tohno M."/>
        </authorList>
    </citation>
    <scope>NUCLEOTIDE SEQUENCE [LARGE SCALE GENOMIC DNA]</scope>
    <source>
        <strain evidence="2 3">DSM 12857</strain>
    </source>
</reference>
<keyword evidence="1" id="KW-1133">Transmembrane helix</keyword>
<organism evidence="2 3">
    <name type="scientific">Lacrimispora amygdalina</name>
    <dbReference type="NCBI Taxonomy" id="253257"/>
    <lineage>
        <taxon>Bacteria</taxon>
        <taxon>Bacillati</taxon>
        <taxon>Bacillota</taxon>
        <taxon>Clostridia</taxon>
        <taxon>Lachnospirales</taxon>
        <taxon>Lachnospiraceae</taxon>
        <taxon>Lacrimispora</taxon>
    </lineage>
</organism>
<evidence type="ECO:0000256" key="1">
    <source>
        <dbReference type="SAM" id="Phobius"/>
    </source>
</evidence>
<feature type="transmembrane region" description="Helical" evidence="1">
    <location>
        <begin position="47"/>
        <end position="72"/>
    </location>
</feature>
<keyword evidence="1" id="KW-0812">Transmembrane</keyword>
<evidence type="ECO:0000313" key="3">
    <source>
        <dbReference type="Proteomes" id="UP001419084"/>
    </source>
</evidence>
<keyword evidence="1" id="KW-0472">Membrane</keyword>
<dbReference type="Proteomes" id="UP001419084">
    <property type="component" value="Unassembled WGS sequence"/>
</dbReference>
<dbReference type="EMBL" id="BRPJ01000074">
    <property type="protein sequence ID" value="GLB31691.1"/>
    <property type="molecule type" value="Genomic_DNA"/>
</dbReference>